<keyword evidence="6" id="KW-1015">Disulfide bond</keyword>
<dbReference type="Gene3D" id="1.10.1450.10">
    <property type="entry name" value="Tetraspanin"/>
    <property type="match status" value="1"/>
</dbReference>
<dbReference type="KEGG" id="soy:115880645"/>
<evidence type="ECO:0000256" key="3">
    <source>
        <dbReference type="ARBA" id="ARBA00022692"/>
    </source>
</evidence>
<dbReference type="RefSeq" id="XP_030753787.1">
    <property type="nucleotide sequence ID" value="XM_030897927.1"/>
</dbReference>
<evidence type="ECO:0000313" key="8">
    <source>
        <dbReference type="Proteomes" id="UP000504635"/>
    </source>
</evidence>
<evidence type="ECO:0000256" key="1">
    <source>
        <dbReference type="ARBA" id="ARBA00004141"/>
    </source>
</evidence>
<dbReference type="Pfam" id="PF00335">
    <property type="entry name" value="Tetraspanin"/>
    <property type="match status" value="1"/>
</dbReference>
<evidence type="ECO:0000256" key="2">
    <source>
        <dbReference type="ARBA" id="ARBA00006840"/>
    </source>
</evidence>
<keyword evidence="4 7" id="KW-1133">Transmembrane helix</keyword>
<proteinExistence type="inferred from homology"/>
<dbReference type="InterPro" id="IPR000301">
    <property type="entry name" value="Tetraspanin_animals"/>
</dbReference>
<keyword evidence="3 7" id="KW-0812">Transmembrane</keyword>
<accession>A0A6J2XQX5</accession>
<feature type="transmembrane region" description="Helical" evidence="7">
    <location>
        <begin position="53"/>
        <end position="78"/>
    </location>
</feature>
<keyword evidence="8" id="KW-1185">Reference proteome</keyword>
<protein>
    <recommendedName>
        <fullName evidence="7">Tetraspanin</fullName>
    </recommendedName>
</protein>
<evidence type="ECO:0000256" key="5">
    <source>
        <dbReference type="ARBA" id="ARBA00023136"/>
    </source>
</evidence>
<evidence type="ECO:0000313" key="9">
    <source>
        <dbReference type="RefSeq" id="XP_030753787.1"/>
    </source>
</evidence>
<feature type="transmembrane region" description="Helical" evidence="7">
    <location>
        <begin position="12"/>
        <end position="33"/>
    </location>
</feature>
<evidence type="ECO:0000256" key="6">
    <source>
        <dbReference type="PIRSR" id="PIRSR002419-1"/>
    </source>
</evidence>
<dbReference type="InterPro" id="IPR008952">
    <property type="entry name" value="Tetraspanin_EC2_sf"/>
</dbReference>
<dbReference type="GO" id="GO:0005886">
    <property type="term" value="C:plasma membrane"/>
    <property type="evidence" value="ECO:0007669"/>
    <property type="project" value="TreeGrafter"/>
</dbReference>
<dbReference type="PRINTS" id="PR00259">
    <property type="entry name" value="TMFOUR"/>
</dbReference>
<dbReference type="OrthoDB" id="10033535at2759"/>
<dbReference type="PANTHER" id="PTHR19282:SF456">
    <property type="entry name" value="CD63 MOLECULE"/>
    <property type="match status" value="1"/>
</dbReference>
<comment type="subcellular location">
    <subcellularLocation>
        <location evidence="1 7">Membrane</location>
        <topology evidence="1 7">Multi-pass membrane protein</topology>
    </subcellularLocation>
</comment>
<keyword evidence="5 7" id="KW-0472">Membrane</keyword>
<evidence type="ECO:0000256" key="7">
    <source>
        <dbReference type="RuleBase" id="RU361218"/>
    </source>
</evidence>
<dbReference type="InterPro" id="IPR018499">
    <property type="entry name" value="Tetraspanin/Peripherin"/>
</dbReference>
<feature type="transmembrane region" description="Helical" evidence="7">
    <location>
        <begin position="211"/>
        <end position="231"/>
    </location>
</feature>
<dbReference type="AlphaFoldDB" id="A0A6J2XQX5"/>
<feature type="transmembrane region" description="Helical" evidence="7">
    <location>
        <begin position="90"/>
        <end position="109"/>
    </location>
</feature>
<dbReference type="PANTHER" id="PTHR19282">
    <property type="entry name" value="TETRASPANIN"/>
    <property type="match status" value="1"/>
</dbReference>
<organism evidence="8 9">
    <name type="scientific">Sitophilus oryzae</name>
    <name type="common">Rice weevil</name>
    <name type="synonym">Curculio oryzae</name>
    <dbReference type="NCBI Taxonomy" id="7048"/>
    <lineage>
        <taxon>Eukaryota</taxon>
        <taxon>Metazoa</taxon>
        <taxon>Ecdysozoa</taxon>
        <taxon>Arthropoda</taxon>
        <taxon>Hexapoda</taxon>
        <taxon>Insecta</taxon>
        <taxon>Pterygota</taxon>
        <taxon>Neoptera</taxon>
        <taxon>Endopterygota</taxon>
        <taxon>Coleoptera</taxon>
        <taxon>Polyphaga</taxon>
        <taxon>Cucujiformia</taxon>
        <taxon>Curculionidae</taxon>
        <taxon>Dryophthorinae</taxon>
        <taxon>Sitophilus</taxon>
    </lineage>
</organism>
<dbReference type="CDD" id="cd03127">
    <property type="entry name" value="tetraspanin_LEL"/>
    <property type="match status" value="1"/>
</dbReference>
<evidence type="ECO:0000256" key="4">
    <source>
        <dbReference type="ARBA" id="ARBA00022989"/>
    </source>
</evidence>
<feature type="disulfide bond" evidence="6">
    <location>
        <begin position="148"/>
        <end position="171"/>
    </location>
</feature>
<dbReference type="GeneID" id="115880645"/>
<gene>
    <name evidence="9" type="primary">LOC115880645</name>
</gene>
<dbReference type="InParanoid" id="A0A6J2XQX5"/>
<reference evidence="9" key="1">
    <citation type="submission" date="2025-08" db="UniProtKB">
        <authorList>
            <consortium name="RefSeq"/>
        </authorList>
    </citation>
    <scope>IDENTIFICATION</scope>
    <source>
        <tissue evidence="9">Gonads</tissue>
    </source>
</reference>
<dbReference type="SUPFAM" id="SSF48652">
    <property type="entry name" value="Tetraspanin"/>
    <property type="match status" value="1"/>
</dbReference>
<dbReference type="Proteomes" id="UP000504635">
    <property type="component" value="Unplaced"/>
</dbReference>
<comment type="similarity">
    <text evidence="2 7">Belongs to the tetraspanin (TM4SF) family.</text>
</comment>
<dbReference type="PIRSF" id="PIRSF002419">
    <property type="entry name" value="Tetraspanin"/>
    <property type="match status" value="1"/>
</dbReference>
<sequence>MIDCRKLMRDYSRYILIVFNFFFVLTGVVIISVGVSAKAYYNEFDDLLNDKYFYVSDLLIVIGAIIFIIAFFGCCGALKENACLTTTFSTLLVIIFILEALVGISGIVLRHKTEEFLEHSMNQSLSLYGNDTEITETWDLVQTQMKCCGITNYTDWFTNKYSVNHTLPVSCCPIPHGAMNIFNCSIATAYPEGCLETFGDYIRANTSSVEIAGISLALVQLVGIILSCYLAKQIRSDYETV</sequence>
<name>A0A6J2XQX5_SITOR</name>